<dbReference type="InterPro" id="IPR011990">
    <property type="entry name" value="TPR-like_helical_dom_sf"/>
</dbReference>
<proteinExistence type="predicted"/>
<dbReference type="AlphaFoldDB" id="A0AAV3QXI5"/>
<reference evidence="3 4" key="1">
    <citation type="submission" date="2024-01" db="EMBL/GenBank/DDBJ databases">
        <title>The complete chloroplast genome sequence of Lithospermum erythrorhizon: insights into the phylogenetic relationship among Boraginaceae species and the maternal lineages of purple gromwells.</title>
        <authorList>
            <person name="Okada T."/>
            <person name="Watanabe K."/>
        </authorList>
    </citation>
    <scope>NUCLEOTIDE SEQUENCE [LARGE SCALE GENOMIC DNA]</scope>
</reference>
<dbReference type="Gene3D" id="1.25.40.10">
    <property type="entry name" value="Tetratricopeptide repeat domain"/>
    <property type="match status" value="1"/>
</dbReference>
<feature type="repeat" description="PPR" evidence="2">
    <location>
        <begin position="14"/>
        <end position="48"/>
    </location>
</feature>
<evidence type="ECO:0000256" key="1">
    <source>
        <dbReference type="ARBA" id="ARBA00022737"/>
    </source>
</evidence>
<name>A0AAV3QXI5_LITER</name>
<dbReference type="GO" id="GO:0003723">
    <property type="term" value="F:RNA binding"/>
    <property type="evidence" value="ECO:0007669"/>
    <property type="project" value="InterPro"/>
</dbReference>
<dbReference type="InterPro" id="IPR046960">
    <property type="entry name" value="PPR_At4g14850-like_plant"/>
</dbReference>
<dbReference type="NCBIfam" id="TIGR00756">
    <property type="entry name" value="PPR"/>
    <property type="match status" value="1"/>
</dbReference>
<keyword evidence="1" id="KW-0677">Repeat</keyword>
<dbReference type="Proteomes" id="UP001454036">
    <property type="component" value="Unassembled WGS sequence"/>
</dbReference>
<evidence type="ECO:0000313" key="3">
    <source>
        <dbReference type="EMBL" id="GAA0168383.1"/>
    </source>
</evidence>
<comment type="caution">
    <text evidence="3">The sequence shown here is derived from an EMBL/GenBank/DDBJ whole genome shotgun (WGS) entry which is preliminary data.</text>
</comment>
<dbReference type="EMBL" id="BAABME010006451">
    <property type="protein sequence ID" value="GAA0168383.1"/>
    <property type="molecule type" value="Genomic_DNA"/>
</dbReference>
<dbReference type="PANTHER" id="PTHR47926">
    <property type="entry name" value="PENTATRICOPEPTIDE REPEAT-CONTAINING PROTEIN"/>
    <property type="match status" value="1"/>
</dbReference>
<organism evidence="3 4">
    <name type="scientific">Lithospermum erythrorhizon</name>
    <name type="common">Purple gromwell</name>
    <name type="synonym">Lithospermum officinale var. erythrorhizon</name>
    <dbReference type="NCBI Taxonomy" id="34254"/>
    <lineage>
        <taxon>Eukaryota</taxon>
        <taxon>Viridiplantae</taxon>
        <taxon>Streptophyta</taxon>
        <taxon>Embryophyta</taxon>
        <taxon>Tracheophyta</taxon>
        <taxon>Spermatophyta</taxon>
        <taxon>Magnoliopsida</taxon>
        <taxon>eudicotyledons</taxon>
        <taxon>Gunneridae</taxon>
        <taxon>Pentapetalae</taxon>
        <taxon>asterids</taxon>
        <taxon>lamiids</taxon>
        <taxon>Boraginales</taxon>
        <taxon>Boraginaceae</taxon>
        <taxon>Boraginoideae</taxon>
        <taxon>Lithospermeae</taxon>
        <taxon>Lithospermum</taxon>
    </lineage>
</organism>
<keyword evidence="4" id="KW-1185">Reference proteome</keyword>
<evidence type="ECO:0000313" key="4">
    <source>
        <dbReference type="Proteomes" id="UP001454036"/>
    </source>
</evidence>
<protein>
    <submittedName>
        <fullName evidence="3">Uncharacterized protein</fullName>
    </submittedName>
</protein>
<dbReference type="Pfam" id="PF13041">
    <property type="entry name" value="PPR_2"/>
    <property type="match status" value="1"/>
</dbReference>
<dbReference type="PROSITE" id="PS51375">
    <property type="entry name" value="PPR"/>
    <property type="match status" value="1"/>
</dbReference>
<dbReference type="PANTHER" id="PTHR47926:SF471">
    <property type="entry name" value="DYW DOMAIN-CONTAINING PROTEIN"/>
    <property type="match status" value="1"/>
</dbReference>
<dbReference type="GO" id="GO:0009451">
    <property type="term" value="P:RNA modification"/>
    <property type="evidence" value="ECO:0007669"/>
    <property type="project" value="InterPro"/>
</dbReference>
<accession>A0AAV3QXI5</accession>
<evidence type="ECO:0000256" key="2">
    <source>
        <dbReference type="PROSITE-ProRule" id="PRU00708"/>
    </source>
</evidence>
<sequence>MLLHKAFREVEDPNLFSWTALIGGYLQVGNTTHAVFLFSELLSSGQEPSEQTYATVLGAFAGVTGAQVGRQLHSSIIKLGYNAFTFE</sequence>
<gene>
    <name evidence="3" type="ORF">LIER_23110</name>
</gene>
<dbReference type="InterPro" id="IPR002885">
    <property type="entry name" value="PPR_rpt"/>
</dbReference>